<gene>
    <name evidence="1" type="ORF">ENSA7_25710</name>
</gene>
<evidence type="ECO:0000313" key="2">
    <source>
        <dbReference type="Proteomes" id="UP000238823"/>
    </source>
</evidence>
<keyword evidence="1" id="KW-0830">Ubiquinone</keyword>
<dbReference type="GO" id="GO:0006744">
    <property type="term" value="P:ubiquinone biosynthetic process"/>
    <property type="evidence" value="ECO:0007669"/>
    <property type="project" value="InterPro"/>
</dbReference>
<dbReference type="AlphaFoldDB" id="A0A2S9YR58"/>
<dbReference type="InterPro" id="IPR007715">
    <property type="entry name" value="Coq4"/>
</dbReference>
<dbReference type="PANTHER" id="PTHR12922:SF7">
    <property type="entry name" value="UBIQUINONE BIOSYNTHESIS PROTEIN COQ4 HOMOLOG, MITOCHONDRIAL"/>
    <property type="match status" value="1"/>
</dbReference>
<dbReference type="OrthoDB" id="9775927at2"/>
<dbReference type="Pfam" id="PF05019">
    <property type="entry name" value="Coq4"/>
    <property type="match status" value="1"/>
</dbReference>
<proteinExistence type="predicted"/>
<protein>
    <submittedName>
        <fullName evidence="1">Coenzyme Q (Ubiquinone) biosynthesis protein Coq4</fullName>
    </submittedName>
</protein>
<dbReference type="Proteomes" id="UP000238823">
    <property type="component" value="Unassembled WGS sequence"/>
</dbReference>
<comment type="caution">
    <text evidence="1">The sequence shown here is derived from an EMBL/GenBank/DDBJ whole genome shotgun (WGS) entry which is preliminary data.</text>
</comment>
<organism evidence="1 2">
    <name type="scientific">Enhygromyxa salina</name>
    <dbReference type="NCBI Taxonomy" id="215803"/>
    <lineage>
        <taxon>Bacteria</taxon>
        <taxon>Pseudomonadati</taxon>
        <taxon>Myxococcota</taxon>
        <taxon>Polyangia</taxon>
        <taxon>Nannocystales</taxon>
        <taxon>Nannocystaceae</taxon>
        <taxon>Enhygromyxa</taxon>
    </lineage>
</organism>
<dbReference type="RefSeq" id="WP_106089593.1">
    <property type="nucleotide sequence ID" value="NZ_PVNL01000051.1"/>
</dbReference>
<accession>A0A2S9YR58</accession>
<sequence length="232" mass="25129">MNTKLMIEMYRAFRAGAPLGDVALMKFAALRDDHPINKELGDVAGYAPGVDVETLLALPETSFGHAYARFLRDNGLDHLDISPSVLERFRDNPYAVRYTVTHDLHHVLCGFDAGTAGEFGVLGFTVGQGIAPMGPVGTWLGRTLGPLTTPSQARQCRHNYELGLRMGKAAKLLIAAPLESWLDRPIDDVRAELGIDALDVAAARPSGRSWLAQKLYGRRDDAPAHFGAAGAH</sequence>
<reference evidence="1 2" key="1">
    <citation type="submission" date="2018-03" db="EMBL/GenBank/DDBJ databases">
        <title>Draft Genome Sequences of the Obligatory Marine Myxobacteria Enhygromyxa salina SWB007.</title>
        <authorList>
            <person name="Poehlein A."/>
            <person name="Moghaddam J.A."/>
            <person name="Harms H."/>
            <person name="Alanjari M."/>
            <person name="Koenig G.M."/>
            <person name="Daniel R."/>
            <person name="Schaeberle T.F."/>
        </authorList>
    </citation>
    <scope>NUCLEOTIDE SEQUENCE [LARGE SCALE GENOMIC DNA]</scope>
    <source>
        <strain evidence="1 2">SWB007</strain>
    </source>
</reference>
<evidence type="ECO:0000313" key="1">
    <source>
        <dbReference type="EMBL" id="PRQ07581.1"/>
    </source>
</evidence>
<name>A0A2S9YR58_9BACT</name>
<dbReference type="PANTHER" id="PTHR12922">
    <property type="entry name" value="UBIQUINONE BIOSYNTHESIS PROTEIN"/>
    <property type="match status" value="1"/>
</dbReference>
<dbReference type="EMBL" id="PVNL01000051">
    <property type="protein sequence ID" value="PRQ07581.1"/>
    <property type="molecule type" value="Genomic_DNA"/>
</dbReference>